<evidence type="ECO:0000256" key="7">
    <source>
        <dbReference type="HAMAP-Rule" id="MF_01310"/>
    </source>
</evidence>
<evidence type="ECO:0000256" key="2">
    <source>
        <dbReference type="ARBA" id="ARBA00011458"/>
    </source>
</evidence>
<dbReference type="GO" id="GO:0006412">
    <property type="term" value="P:translation"/>
    <property type="evidence" value="ECO:0007669"/>
    <property type="project" value="UniProtKB-UniRule"/>
</dbReference>
<dbReference type="GO" id="GO:0019843">
    <property type="term" value="F:rRNA binding"/>
    <property type="evidence" value="ECO:0007669"/>
    <property type="project" value="UniProtKB-UniRule"/>
</dbReference>
<dbReference type="SUPFAM" id="SSF53137">
    <property type="entry name" value="Translational machinery components"/>
    <property type="match status" value="1"/>
</dbReference>
<dbReference type="PANTHER" id="PTHR11759">
    <property type="entry name" value="40S RIBOSOMAL PROTEIN S14/30S RIBOSOMAL PROTEIN S11"/>
    <property type="match status" value="1"/>
</dbReference>
<dbReference type="eggNOG" id="arCOG04240">
    <property type="taxonomic scope" value="Archaea"/>
</dbReference>
<evidence type="ECO:0000256" key="3">
    <source>
        <dbReference type="ARBA" id="ARBA00022730"/>
    </source>
</evidence>
<dbReference type="AlphaFoldDB" id="F0QWV0"/>
<dbReference type="GO" id="GO:0003735">
    <property type="term" value="F:structural constituent of ribosome"/>
    <property type="evidence" value="ECO:0007669"/>
    <property type="project" value="UniProtKB-UniRule"/>
</dbReference>
<dbReference type="KEGG" id="vmo:VMUT_0858"/>
<comment type="similarity">
    <text evidence="1 7 8">Belongs to the universal ribosomal protein uS11 family.</text>
</comment>
<dbReference type="InterPro" id="IPR019961">
    <property type="entry name" value="Ribosomal_uS11_archaeal"/>
</dbReference>
<comment type="function">
    <text evidence="7">Located on the platform of the 30S subunit.</text>
</comment>
<keyword evidence="11" id="KW-1185">Reference proteome</keyword>
<dbReference type="InterPro" id="IPR036967">
    <property type="entry name" value="Ribosomal_uS11_sf"/>
</dbReference>
<dbReference type="NCBIfam" id="NF007176">
    <property type="entry name" value="PRK09607.1"/>
    <property type="match status" value="1"/>
</dbReference>
<keyword evidence="4 7" id="KW-0694">RNA-binding</keyword>
<proteinExistence type="inferred from homology"/>
<dbReference type="GeneID" id="10288510"/>
<dbReference type="NCBIfam" id="TIGR03628">
    <property type="entry name" value="arch_S11P"/>
    <property type="match status" value="1"/>
</dbReference>
<dbReference type="GO" id="GO:0005840">
    <property type="term" value="C:ribosome"/>
    <property type="evidence" value="ECO:0007669"/>
    <property type="project" value="UniProtKB-KW"/>
</dbReference>
<dbReference type="PIRSF" id="PIRSF002131">
    <property type="entry name" value="Ribosomal_S11"/>
    <property type="match status" value="1"/>
</dbReference>
<evidence type="ECO:0000256" key="1">
    <source>
        <dbReference type="ARBA" id="ARBA00006194"/>
    </source>
</evidence>
<comment type="subunit">
    <text evidence="2 7">Part of the 30S ribosomal subunit.</text>
</comment>
<reference evidence="10 11" key="1">
    <citation type="journal article" date="2011" name="J. Bacteriol.">
        <title>Complete genome sequence of 'Vulcanisaeta moutnovskia' strain 768-28, a novel member of the hyperthermophilic crenarchaeal genus vulcanisaeta.</title>
        <authorList>
            <person name="Gumerov V.M."/>
            <person name="Mardanov A.V."/>
            <person name="Beletsky A.V."/>
            <person name="Prokofeva M.I."/>
            <person name="Bonch-Osmolovskaya E.A."/>
            <person name="Ravin N.V."/>
            <person name="Skryabin K.G."/>
        </authorList>
    </citation>
    <scope>NUCLEOTIDE SEQUENCE [LARGE SCALE GENOMIC DNA]</scope>
    <source>
        <strain evidence="10 11">768-28</strain>
    </source>
</reference>
<dbReference type="GO" id="GO:1990904">
    <property type="term" value="C:ribonucleoprotein complex"/>
    <property type="evidence" value="ECO:0007669"/>
    <property type="project" value="UniProtKB-KW"/>
</dbReference>
<evidence type="ECO:0000256" key="5">
    <source>
        <dbReference type="ARBA" id="ARBA00022980"/>
    </source>
</evidence>
<evidence type="ECO:0000256" key="9">
    <source>
        <dbReference type="SAM" id="MobiDB-lite"/>
    </source>
</evidence>
<gene>
    <name evidence="7" type="primary">rps11</name>
    <name evidence="10" type="ordered locus">VMUT_0858</name>
</gene>
<evidence type="ECO:0000256" key="4">
    <source>
        <dbReference type="ARBA" id="ARBA00022884"/>
    </source>
</evidence>
<sequence>MSEKNTEKTTEEVQEESQPAQQPTQLPEIKPTQVSGARKLRWGVAYVYSSYNNTIIIITDLTGAETVARVSGGQVVKADRDKPSPYAAMMAAYKAAQIAMSRGINAVHIKVKAPGGYGPKTPGPGAAAAIRALARAGLIIGRIEDVTPIPTDTIRPPGGRRGRRV</sequence>
<evidence type="ECO:0000256" key="6">
    <source>
        <dbReference type="ARBA" id="ARBA00023274"/>
    </source>
</evidence>
<evidence type="ECO:0000313" key="10">
    <source>
        <dbReference type="EMBL" id="ADY01068.1"/>
    </source>
</evidence>
<feature type="region of interest" description="Disordered" evidence="9">
    <location>
        <begin position="1"/>
        <end position="33"/>
    </location>
</feature>
<dbReference type="InterPro" id="IPR001971">
    <property type="entry name" value="Ribosomal_uS11"/>
</dbReference>
<dbReference type="HOGENOM" id="CLU_072439_6_1_2"/>
<dbReference type="Proteomes" id="UP000007485">
    <property type="component" value="Chromosome"/>
</dbReference>
<keyword evidence="3 7" id="KW-0699">rRNA-binding</keyword>
<feature type="compositionally biased region" description="Basic and acidic residues" evidence="9">
    <location>
        <begin position="1"/>
        <end position="11"/>
    </location>
</feature>
<dbReference type="Gene3D" id="3.30.420.80">
    <property type="entry name" value="Ribosomal protein S11"/>
    <property type="match status" value="1"/>
</dbReference>
<keyword evidence="5 7" id="KW-0689">Ribosomal protein</keyword>
<evidence type="ECO:0000313" key="11">
    <source>
        <dbReference type="Proteomes" id="UP000007485"/>
    </source>
</evidence>
<dbReference type="HAMAP" id="MF_01310">
    <property type="entry name" value="Ribosomal_uS11"/>
    <property type="match status" value="1"/>
</dbReference>
<feature type="compositionally biased region" description="Polar residues" evidence="9">
    <location>
        <begin position="16"/>
        <end position="25"/>
    </location>
</feature>
<name>F0QWV0_VULM7</name>
<dbReference type="PROSITE" id="PS00054">
    <property type="entry name" value="RIBOSOMAL_S11"/>
    <property type="match status" value="1"/>
</dbReference>
<dbReference type="EMBL" id="CP002529">
    <property type="protein sequence ID" value="ADY01068.1"/>
    <property type="molecule type" value="Genomic_DNA"/>
</dbReference>
<accession>F0QWV0</accession>
<organism evidence="10 11">
    <name type="scientific">Vulcanisaeta moutnovskia (strain 768-28)</name>
    <dbReference type="NCBI Taxonomy" id="985053"/>
    <lineage>
        <taxon>Archaea</taxon>
        <taxon>Thermoproteota</taxon>
        <taxon>Thermoprotei</taxon>
        <taxon>Thermoproteales</taxon>
        <taxon>Thermoproteaceae</taxon>
        <taxon>Vulcanisaeta</taxon>
    </lineage>
</organism>
<dbReference type="STRING" id="985053.VMUT_0858"/>
<dbReference type="InterPro" id="IPR018102">
    <property type="entry name" value="Ribosomal_uS11_CS"/>
</dbReference>
<protein>
    <recommendedName>
        <fullName evidence="7">Small ribosomal subunit protein uS11</fullName>
    </recommendedName>
</protein>
<dbReference type="FunFam" id="3.30.420.80:FF:000007">
    <property type="entry name" value="30S ribosomal protein S11"/>
    <property type="match status" value="1"/>
</dbReference>
<evidence type="ECO:0000256" key="8">
    <source>
        <dbReference type="RuleBase" id="RU003629"/>
    </source>
</evidence>
<dbReference type="Pfam" id="PF00411">
    <property type="entry name" value="Ribosomal_S11"/>
    <property type="match status" value="1"/>
</dbReference>
<dbReference type="RefSeq" id="WP_013604230.1">
    <property type="nucleotide sequence ID" value="NC_015151.1"/>
</dbReference>
<keyword evidence="6 7" id="KW-0687">Ribonucleoprotein</keyword>